<dbReference type="PANTHER" id="PTHR43290:SF2">
    <property type="entry name" value="MEVALONATE KINASE"/>
    <property type="match status" value="1"/>
</dbReference>
<dbReference type="Gene3D" id="3.30.230.10">
    <property type="match status" value="1"/>
</dbReference>
<evidence type="ECO:0000256" key="8">
    <source>
        <dbReference type="ARBA" id="ARBA00023098"/>
    </source>
</evidence>
<dbReference type="Pfam" id="PF00288">
    <property type="entry name" value="GHMP_kinases_N"/>
    <property type="match status" value="1"/>
</dbReference>
<dbReference type="GO" id="GO:0004496">
    <property type="term" value="F:mevalonate kinase activity"/>
    <property type="evidence" value="ECO:0007669"/>
    <property type="project" value="InterPro"/>
</dbReference>
<name>A0A2P8F3K2_9GAMM</name>
<dbReference type="OrthoDB" id="6085637at2"/>
<organism evidence="12 13">
    <name type="scientific">Marinobacterium halophilum</name>
    <dbReference type="NCBI Taxonomy" id="267374"/>
    <lineage>
        <taxon>Bacteria</taxon>
        <taxon>Pseudomonadati</taxon>
        <taxon>Pseudomonadota</taxon>
        <taxon>Gammaproteobacteria</taxon>
        <taxon>Oceanospirillales</taxon>
        <taxon>Oceanospirillaceae</taxon>
        <taxon>Marinobacterium</taxon>
    </lineage>
</organism>
<keyword evidence="1" id="KW-0963">Cytoplasm</keyword>
<keyword evidence="3" id="KW-0808">Transferase</keyword>
<evidence type="ECO:0000259" key="10">
    <source>
        <dbReference type="Pfam" id="PF00288"/>
    </source>
</evidence>
<dbReference type="UniPathway" id="UPA00057">
    <property type="reaction ID" value="UER00098"/>
</dbReference>
<gene>
    <name evidence="12" type="ORF">CLV44_102222</name>
</gene>
<feature type="domain" description="GHMP kinase N-terminal" evidence="10">
    <location>
        <begin position="75"/>
        <end position="159"/>
    </location>
</feature>
<protein>
    <submittedName>
        <fullName evidence="12">Mevalonate kinase</fullName>
    </submittedName>
</protein>
<dbReference type="Gene3D" id="3.30.70.890">
    <property type="entry name" value="GHMP kinase, C-terminal domain"/>
    <property type="match status" value="1"/>
</dbReference>
<accession>A0A2P8F3K2</accession>
<dbReference type="PRINTS" id="PR00959">
    <property type="entry name" value="MEVGALKINASE"/>
</dbReference>
<comment type="pathway">
    <text evidence="9">Isoprenoid biosynthesis; isopentenyl diphosphate biosynthesis via mevalonate pathway; isopentenyl diphosphate from (R)-mevalonate: step 1/3.</text>
</comment>
<dbReference type="InterPro" id="IPR006204">
    <property type="entry name" value="GHMP_kinase_N_dom"/>
</dbReference>
<dbReference type="GO" id="GO:0019287">
    <property type="term" value="P:isopentenyl diphosphate biosynthetic process, mevalonate pathway"/>
    <property type="evidence" value="ECO:0007669"/>
    <property type="project" value="UniProtKB-UniPathway"/>
</dbReference>
<evidence type="ECO:0000256" key="5">
    <source>
        <dbReference type="ARBA" id="ARBA00022777"/>
    </source>
</evidence>
<evidence type="ECO:0000256" key="9">
    <source>
        <dbReference type="ARBA" id="ARBA00029438"/>
    </source>
</evidence>
<dbReference type="RefSeq" id="WP_106590504.1">
    <property type="nucleotide sequence ID" value="NZ_PYGI01000002.1"/>
</dbReference>
<evidence type="ECO:0000256" key="3">
    <source>
        <dbReference type="ARBA" id="ARBA00022679"/>
    </source>
</evidence>
<evidence type="ECO:0000313" key="13">
    <source>
        <dbReference type="Proteomes" id="UP000242133"/>
    </source>
</evidence>
<evidence type="ECO:0000313" key="12">
    <source>
        <dbReference type="EMBL" id="PSL16297.1"/>
    </source>
</evidence>
<keyword evidence="5 12" id="KW-0418">Kinase</keyword>
<dbReference type="PANTHER" id="PTHR43290">
    <property type="entry name" value="MEVALONATE KINASE"/>
    <property type="match status" value="1"/>
</dbReference>
<dbReference type="NCBIfam" id="TIGR00549">
    <property type="entry name" value="mevalon_kin"/>
    <property type="match status" value="1"/>
</dbReference>
<dbReference type="InterPro" id="IPR020568">
    <property type="entry name" value="Ribosomal_Su5_D2-typ_SF"/>
</dbReference>
<dbReference type="InterPro" id="IPR006205">
    <property type="entry name" value="Mev_gal_kin"/>
</dbReference>
<keyword evidence="13" id="KW-1185">Reference proteome</keyword>
<dbReference type="EMBL" id="PYGI01000002">
    <property type="protein sequence ID" value="PSL16297.1"/>
    <property type="molecule type" value="Genomic_DNA"/>
</dbReference>
<keyword evidence="7" id="KW-0460">Magnesium</keyword>
<dbReference type="InterPro" id="IPR036554">
    <property type="entry name" value="GHMP_kinase_C_sf"/>
</dbReference>
<dbReference type="Pfam" id="PF08544">
    <property type="entry name" value="GHMP_kinases_C"/>
    <property type="match status" value="1"/>
</dbReference>
<proteinExistence type="predicted"/>
<evidence type="ECO:0000256" key="7">
    <source>
        <dbReference type="ARBA" id="ARBA00022842"/>
    </source>
</evidence>
<dbReference type="GO" id="GO:0005737">
    <property type="term" value="C:cytoplasm"/>
    <property type="evidence" value="ECO:0007669"/>
    <property type="project" value="InterPro"/>
</dbReference>
<evidence type="ECO:0000256" key="1">
    <source>
        <dbReference type="ARBA" id="ARBA00022490"/>
    </source>
</evidence>
<dbReference type="SUPFAM" id="SSF54211">
    <property type="entry name" value="Ribosomal protein S5 domain 2-like"/>
    <property type="match status" value="1"/>
</dbReference>
<dbReference type="GO" id="GO:0005524">
    <property type="term" value="F:ATP binding"/>
    <property type="evidence" value="ECO:0007669"/>
    <property type="project" value="UniProtKB-KW"/>
</dbReference>
<comment type="caution">
    <text evidence="12">The sequence shown here is derived from an EMBL/GenBank/DDBJ whole genome shotgun (WGS) entry which is preliminary data.</text>
</comment>
<evidence type="ECO:0000256" key="6">
    <source>
        <dbReference type="ARBA" id="ARBA00022840"/>
    </source>
</evidence>
<feature type="domain" description="GHMP kinase C-terminal" evidence="11">
    <location>
        <begin position="224"/>
        <end position="286"/>
    </location>
</feature>
<keyword evidence="2" id="KW-0444">Lipid biosynthesis</keyword>
<dbReference type="SUPFAM" id="SSF55060">
    <property type="entry name" value="GHMP Kinase, C-terminal domain"/>
    <property type="match status" value="1"/>
</dbReference>
<keyword evidence="8" id="KW-0443">Lipid metabolism</keyword>
<dbReference type="AlphaFoldDB" id="A0A2P8F3K2"/>
<keyword evidence="6" id="KW-0067">ATP-binding</keyword>
<keyword evidence="4" id="KW-0547">Nucleotide-binding</keyword>
<dbReference type="InterPro" id="IPR013750">
    <property type="entry name" value="GHMP_kinase_C_dom"/>
</dbReference>
<sequence>MSAYSKIEVSAPGSIMLMGEHAVLFGEPALACAVDVRLVVTLRPRPDRQVLIDSALGQYQGSLDNLVPMPALAFVLAVIEQYAAQLEQGFELSIRAGFSHTVGLGSSAAVTAATTAALAAHAGHSTAPEDLFSIALAAVHQVQNGRGSGTDLAASLYGGVIGYSLAPCEIRPLSGLPPIVLYYCGYKMKTPDVLALVEQKAARQPALYSGVYRLMGQTTQAAERAVCEQDWTALGELMNLYQGLMDALGVCDTTLAEMIYRLRAEPGVLGAKISGSGLGDCVLALGHVESELPWESIPVSVAATGVEIRYETN</sequence>
<dbReference type="Proteomes" id="UP000242133">
    <property type="component" value="Unassembled WGS sequence"/>
</dbReference>
<evidence type="ECO:0000256" key="2">
    <source>
        <dbReference type="ARBA" id="ARBA00022516"/>
    </source>
</evidence>
<dbReference type="InterPro" id="IPR014721">
    <property type="entry name" value="Ribsml_uS5_D2-typ_fold_subgr"/>
</dbReference>
<evidence type="ECO:0000256" key="4">
    <source>
        <dbReference type="ARBA" id="ARBA00022741"/>
    </source>
</evidence>
<evidence type="ECO:0000259" key="11">
    <source>
        <dbReference type="Pfam" id="PF08544"/>
    </source>
</evidence>
<reference evidence="12 13" key="1">
    <citation type="submission" date="2018-03" db="EMBL/GenBank/DDBJ databases">
        <title>Genomic Encyclopedia of Archaeal and Bacterial Type Strains, Phase II (KMG-II): from individual species to whole genera.</title>
        <authorList>
            <person name="Goeker M."/>
        </authorList>
    </citation>
    <scope>NUCLEOTIDE SEQUENCE [LARGE SCALE GENOMIC DNA]</scope>
    <source>
        <strain evidence="12 13">DSM 17586</strain>
    </source>
</reference>